<reference evidence="1" key="1">
    <citation type="submission" date="2022-10" db="EMBL/GenBank/DDBJ databases">
        <title>Chryseobacterium sp. nov., a novel bacterial species.</title>
        <authorList>
            <person name="Cao Y."/>
        </authorList>
    </citation>
    <scope>NUCLEOTIDE SEQUENCE</scope>
    <source>
        <strain evidence="1">CCTCC AB2015118</strain>
    </source>
</reference>
<protein>
    <submittedName>
        <fullName evidence="1">Uncharacterized protein</fullName>
    </submittedName>
</protein>
<accession>A0ABT3XXR9</accession>
<dbReference type="RefSeq" id="WP_267267692.1">
    <property type="nucleotide sequence ID" value="NZ_JAOVZW010000041.1"/>
</dbReference>
<name>A0ABT3XXR9_9FLAO</name>
<keyword evidence="2" id="KW-1185">Reference proteome</keyword>
<gene>
    <name evidence="1" type="ORF">OF897_21365</name>
</gene>
<dbReference type="EMBL" id="JAOVZW010000041">
    <property type="protein sequence ID" value="MCX8526466.1"/>
    <property type="molecule type" value="Genomic_DNA"/>
</dbReference>
<organism evidence="1 2">
    <name type="scientific">Chryseobacterium formosus</name>
    <dbReference type="NCBI Taxonomy" id="1537363"/>
    <lineage>
        <taxon>Bacteria</taxon>
        <taxon>Pseudomonadati</taxon>
        <taxon>Bacteroidota</taxon>
        <taxon>Flavobacteriia</taxon>
        <taxon>Flavobacteriales</taxon>
        <taxon>Weeksellaceae</taxon>
        <taxon>Chryseobacterium group</taxon>
        <taxon>Chryseobacterium</taxon>
    </lineage>
</organism>
<evidence type="ECO:0000313" key="2">
    <source>
        <dbReference type="Proteomes" id="UP001073122"/>
    </source>
</evidence>
<evidence type="ECO:0000313" key="1">
    <source>
        <dbReference type="EMBL" id="MCX8526466.1"/>
    </source>
</evidence>
<comment type="caution">
    <text evidence="1">The sequence shown here is derived from an EMBL/GenBank/DDBJ whole genome shotgun (WGS) entry which is preliminary data.</text>
</comment>
<sequence>MKTFSHIDLDETKLANQTLVYILNNQNTILESTFFIRILDRRIKYSDLNNHTEFLKERLSHVEFIIDYDTVEYKNKMSGYQVLALDDLGRTVDNSRILSPLMYEKESFSKEIFWANEDEEKAYQSINHFNSFEDKIVDEKKLYHVLVNSPFFNVKGWILYYQNLLDVKFPEFSERIVSGKTIIKYKPFKGKCFLGIETDYQSCKNNFRKGWWEEPEYKLIIFEKLDAKKINKLVTFEKFVHPHFDPPALNFASFFGSKTMFDVSEIETVFDNGTKKEFLNNGTVRLYNSEDFGDELKRHAYFYYHMLYHTTKEFINFIEESFNPEMEYL</sequence>
<proteinExistence type="predicted"/>
<dbReference type="Proteomes" id="UP001073122">
    <property type="component" value="Unassembled WGS sequence"/>
</dbReference>